<dbReference type="PANTHER" id="PTHR24305">
    <property type="entry name" value="CYTOCHROME P450"/>
    <property type="match status" value="1"/>
</dbReference>
<dbReference type="PRINTS" id="PR00385">
    <property type="entry name" value="P450"/>
</dbReference>
<gene>
    <name evidence="8" type="ORF">F503_05946</name>
</gene>
<proteinExistence type="inferred from homology"/>
<feature type="transmembrane region" description="Helical" evidence="7">
    <location>
        <begin position="7"/>
        <end position="28"/>
    </location>
</feature>
<dbReference type="eggNOG" id="KOG0157">
    <property type="taxonomic scope" value="Eukaryota"/>
</dbReference>
<comment type="similarity">
    <text evidence="6">Belongs to the cytochrome P450 family.</text>
</comment>
<evidence type="ECO:0000256" key="7">
    <source>
        <dbReference type="SAM" id="Phobius"/>
    </source>
</evidence>
<evidence type="ECO:0000256" key="6">
    <source>
        <dbReference type="RuleBase" id="RU000461"/>
    </source>
</evidence>
<evidence type="ECO:0000256" key="5">
    <source>
        <dbReference type="PIRSR" id="PIRSR602401-1"/>
    </source>
</evidence>
<keyword evidence="2 5" id="KW-0349">Heme</keyword>
<dbReference type="STRING" id="1262450.S3CFF3"/>
<dbReference type="PANTHER" id="PTHR24305:SF164">
    <property type="entry name" value="P450, PUTATIVE (EUROFUNG)-RELATED"/>
    <property type="match status" value="1"/>
</dbReference>
<dbReference type="GO" id="GO:0004497">
    <property type="term" value="F:monooxygenase activity"/>
    <property type="evidence" value="ECO:0007669"/>
    <property type="project" value="UniProtKB-KW"/>
</dbReference>
<evidence type="ECO:0000256" key="1">
    <source>
        <dbReference type="ARBA" id="ARBA00001971"/>
    </source>
</evidence>
<evidence type="ECO:0000313" key="9">
    <source>
        <dbReference type="Proteomes" id="UP000016923"/>
    </source>
</evidence>
<dbReference type="InterPro" id="IPR050121">
    <property type="entry name" value="Cytochrome_P450_monoxygenase"/>
</dbReference>
<dbReference type="OMA" id="LHWFSLD"/>
<reference evidence="8 9" key="1">
    <citation type="journal article" date="2013" name="BMC Genomics">
        <title>The genome and transcriptome of the pine saprophyte Ophiostoma piceae, and a comparison with the bark beetle-associated pine pathogen Grosmannia clavigera.</title>
        <authorList>
            <person name="Haridas S."/>
            <person name="Wang Y."/>
            <person name="Lim L."/>
            <person name="Massoumi Alamouti S."/>
            <person name="Jackman S."/>
            <person name="Docking R."/>
            <person name="Robertson G."/>
            <person name="Birol I."/>
            <person name="Bohlmann J."/>
            <person name="Breuil C."/>
        </authorList>
    </citation>
    <scope>NUCLEOTIDE SEQUENCE [LARGE SCALE GENOMIC DNA]</scope>
    <source>
        <strain evidence="8 9">UAMH 11346</strain>
    </source>
</reference>
<keyword evidence="7" id="KW-0812">Transmembrane</keyword>
<evidence type="ECO:0000256" key="3">
    <source>
        <dbReference type="ARBA" id="ARBA00022723"/>
    </source>
</evidence>
<dbReference type="OrthoDB" id="1470350at2759"/>
<dbReference type="VEuPathDB" id="FungiDB:F503_05946"/>
<dbReference type="Proteomes" id="UP000016923">
    <property type="component" value="Unassembled WGS sequence"/>
</dbReference>
<dbReference type="GO" id="GO:0016705">
    <property type="term" value="F:oxidoreductase activity, acting on paired donors, with incorporation or reduction of molecular oxygen"/>
    <property type="evidence" value="ECO:0007669"/>
    <property type="project" value="InterPro"/>
</dbReference>
<organism evidence="8 9">
    <name type="scientific">Ophiostoma piceae (strain UAMH 11346)</name>
    <name type="common">Sap stain fungus</name>
    <dbReference type="NCBI Taxonomy" id="1262450"/>
    <lineage>
        <taxon>Eukaryota</taxon>
        <taxon>Fungi</taxon>
        <taxon>Dikarya</taxon>
        <taxon>Ascomycota</taxon>
        <taxon>Pezizomycotina</taxon>
        <taxon>Sordariomycetes</taxon>
        <taxon>Sordariomycetidae</taxon>
        <taxon>Ophiostomatales</taxon>
        <taxon>Ophiostomataceae</taxon>
        <taxon>Ophiostoma</taxon>
    </lineage>
</organism>
<dbReference type="InterPro" id="IPR036396">
    <property type="entry name" value="Cyt_P450_sf"/>
</dbReference>
<evidence type="ECO:0000313" key="8">
    <source>
        <dbReference type="EMBL" id="EPE10851.1"/>
    </source>
</evidence>
<dbReference type="EMBL" id="KE148146">
    <property type="protein sequence ID" value="EPE10851.1"/>
    <property type="molecule type" value="Genomic_DNA"/>
</dbReference>
<dbReference type="PRINTS" id="PR00463">
    <property type="entry name" value="EP450I"/>
</dbReference>
<protein>
    <submittedName>
        <fullName evidence="8">Benzoate 4-monooxygenase cytochrome p450</fullName>
    </submittedName>
</protein>
<dbReference type="GO" id="GO:0005506">
    <property type="term" value="F:iron ion binding"/>
    <property type="evidence" value="ECO:0007669"/>
    <property type="project" value="InterPro"/>
</dbReference>
<keyword evidence="6 8" id="KW-0503">Monooxygenase</keyword>
<comment type="cofactor">
    <cofactor evidence="1 5">
        <name>heme</name>
        <dbReference type="ChEBI" id="CHEBI:30413"/>
    </cofactor>
</comment>
<keyword evidence="3 5" id="KW-0479">Metal-binding</keyword>
<keyword evidence="4 5" id="KW-0408">Iron</keyword>
<dbReference type="Gene3D" id="1.10.630.10">
    <property type="entry name" value="Cytochrome P450"/>
    <property type="match status" value="1"/>
</dbReference>
<dbReference type="SUPFAM" id="SSF48264">
    <property type="entry name" value="Cytochrome P450"/>
    <property type="match status" value="1"/>
</dbReference>
<dbReference type="PROSITE" id="PS00086">
    <property type="entry name" value="CYTOCHROME_P450"/>
    <property type="match status" value="1"/>
</dbReference>
<dbReference type="InterPro" id="IPR001128">
    <property type="entry name" value="Cyt_P450"/>
</dbReference>
<evidence type="ECO:0000256" key="2">
    <source>
        <dbReference type="ARBA" id="ARBA00022617"/>
    </source>
</evidence>
<dbReference type="HOGENOM" id="CLU_001570_14_2_1"/>
<keyword evidence="9" id="KW-1185">Reference proteome</keyword>
<keyword evidence="7" id="KW-0472">Membrane</keyword>
<feature type="binding site" description="axial binding residue" evidence="5">
    <location>
        <position position="497"/>
    </location>
    <ligand>
        <name>heme</name>
        <dbReference type="ChEBI" id="CHEBI:30413"/>
    </ligand>
    <ligandPart>
        <name>Fe</name>
        <dbReference type="ChEBI" id="CHEBI:18248"/>
    </ligandPart>
</feature>
<keyword evidence="7" id="KW-1133">Transmembrane helix</keyword>
<sequence length="560" mass="62947">MISGFSIPVLAVGIFAYAFYQFIYYPLWASPLSKIPGPRLFAISKWRLALEDWRGKRTLVIRDLHAQYGPVVRTGPSEVSFASLSALRTIYGAGSGFERTSFYRMFDVYGHQNLFTYASVRDHAQRKKLLAHAYAKSTVLRADGLANDLIARNVRSYLDILDSENRDHSGSEHDIFESLHWFSLDTITGFLYGYSHGGTNALRGNKEDQRMLTDILDPARRKLSWVTVHIGKRYVQWLYSRTGLTERIVMALGLLPMTKPATYTAIRAHALQSYKQFETDTERADGSAAGSGHGKAALDWSTDLSILGVLHNQRLRSLADLKGKDSKTIVQGLGLASELADHFLAGIDTTSDASMFAIWALSRPENAAYQQRLVKEVTETIDAIPEALDSHGNPTSEASDRLPFLDAVLRETLRLYAPLPASEPRTMPNKDVMVDGFQIPAGTVVSMDPYTLHRNQDVFPQPLVFRPERWLGESPALGDPVEMKRWFWAFSSGARMCIGMHLAMAEMTMLLSAIYRTYDTRLNKKQGDASPGITSRFEVFSDDTSPRVLDHQCWIDFQRR</sequence>
<name>S3CFF3_OPHP1</name>
<accession>S3CFF3</accession>
<evidence type="ECO:0000256" key="4">
    <source>
        <dbReference type="ARBA" id="ARBA00023004"/>
    </source>
</evidence>
<dbReference type="InterPro" id="IPR002401">
    <property type="entry name" value="Cyt_P450_E_grp-I"/>
</dbReference>
<dbReference type="InterPro" id="IPR017972">
    <property type="entry name" value="Cyt_P450_CS"/>
</dbReference>
<dbReference type="Pfam" id="PF00067">
    <property type="entry name" value="p450"/>
    <property type="match status" value="1"/>
</dbReference>
<dbReference type="AlphaFoldDB" id="S3CFF3"/>
<keyword evidence="6" id="KW-0560">Oxidoreductase</keyword>
<dbReference type="GO" id="GO:0020037">
    <property type="term" value="F:heme binding"/>
    <property type="evidence" value="ECO:0007669"/>
    <property type="project" value="InterPro"/>
</dbReference>